<protein>
    <recommendedName>
        <fullName evidence="7">Cytochrome C biogenesis protein transmembrane domain-containing protein</fullName>
    </recommendedName>
</protein>
<accession>A0A1F5ZZC9</accession>
<organism evidence="8 9">
    <name type="scientific">Candidatus Gottesmanbacteria bacterium RIFCSPHIGHO2_02_FULL_39_14</name>
    <dbReference type="NCBI Taxonomy" id="1798383"/>
    <lineage>
        <taxon>Bacteria</taxon>
        <taxon>Candidatus Gottesmaniibacteriota</taxon>
    </lineage>
</organism>
<dbReference type="STRING" id="1798383.A3D78_03915"/>
<proteinExistence type="inferred from homology"/>
<evidence type="ECO:0000256" key="6">
    <source>
        <dbReference type="SAM" id="Phobius"/>
    </source>
</evidence>
<dbReference type="PANTHER" id="PTHR31272">
    <property type="entry name" value="CYTOCHROME C-TYPE BIOGENESIS PROTEIN HI_1454-RELATED"/>
    <property type="match status" value="1"/>
</dbReference>
<dbReference type="GO" id="GO:0016020">
    <property type="term" value="C:membrane"/>
    <property type="evidence" value="ECO:0007669"/>
    <property type="project" value="UniProtKB-SubCell"/>
</dbReference>
<dbReference type="GO" id="GO:0017004">
    <property type="term" value="P:cytochrome complex assembly"/>
    <property type="evidence" value="ECO:0007669"/>
    <property type="project" value="InterPro"/>
</dbReference>
<evidence type="ECO:0000256" key="5">
    <source>
        <dbReference type="ARBA" id="ARBA00023136"/>
    </source>
</evidence>
<name>A0A1F5ZZC9_9BACT</name>
<reference evidence="8 9" key="1">
    <citation type="journal article" date="2016" name="Nat. Commun.">
        <title>Thousands of microbial genomes shed light on interconnected biogeochemical processes in an aquifer system.</title>
        <authorList>
            <person name="Anantharaman K."/>
            <person name="Brown C.T."/>
            <person name="Hug L.A."/>
            <person name="Sharon I."/>
            <person name="Castelle C.J."/>
            <person name="Probst A.J."/>
            <person name="Thomas B.C."/>
            <person name="Singh A."/>
            <person name="Wilkins M.J."/>
            <person name="Karaoz U."/>
            <person name="Brodie E.L."/>
            <person name="Williams K.H."/>
            <person name="Hubbard S.S."/>
            <person name="Banfield J.F."/>
        </authorList>
    </citation>
    <scope>NUCLEOTIDE SEQUENCE [LARGE SCALE GENOMIC DNA]</scope>
</reference>
<evidence type="ECO:0000313" key="8">
    <source>
        <dbReference type="EMBL" id="OGG17397.1"/>
    </source>
</evidence>
<feature type="transmembrane region" description="Helical" evidence="6">
    <location>
        <begin position="202"/>
        <end position="224"/>
    </location>
</feature>
<gene>
    <name evidence="8" type="ORF">A3D78_03915</name>
</gene>
<sequence length="300" mass="33435">MNLLISTSLIASFFAGVAALFAPCCITVLLPTYFTSIFKQKTTIYLMTFVFFLGLLTIFLPLGLGASFLSQVFSRYHNLIFALGGIFLILLGASLLFGLSLSLPFTVHPRLKKYDYASIFVLGIFSGVATTCCAPVLAGVLTLSLLPGSLIWGAVYTLSFVLGMVVPLFIIAAFLDRINFTQKFFAFRKTVAYSFFGKKIKLTVSFLFSGLMFLLLGVIILYLAQTNQLTSHSSYQITINIYLTKLIQSISSITNLLPEFVWAIFFIVIFILIIKLAINQLLLMFKKGKKNLEVRKNYEI</sequence>
<comment type="subcellular location">
    <subcellularLocation>
        <location evidence="1">Membrane</location>
        <topology evidence="1">Multi-pass membrane protein</topology>
    </subcellularLocation>
</comment>
<evidence type="ECO:0000256" key="3">
    <source>
        <dbReference type="ARBA" id="ARBA00022692"/>
    </source>
</evidence>
<dbReference type="InterPro" id="IPR051790">
    <property type="entry name" value="Cytochrome_c-biogenesis_DsbD"/>
</dbReference>
<dbReference type="EMBL" id="MFJM01000036">
    <property type="protein sequence ID" value="OGG17397.1"/>
    <property type="molecule type" value="Genomic_DNA"/>
</dbReference>
<feature type="transmembrane region" description="Helical" evidence="6">
    <location>
        <begin position="12"/>
        <end position="34"/>
    </location>
</feature>
<keyword evidence="5 6" id="KW-0472">Membrane</keyword>
<feature type="transmembrane region" description="Helical" evidence="6">
    <location>
        <begin position="46"/>
        <end position="73"/>
    </location>
</feature>
<feature type="transmembrane region" description="Helical" evidence="6">
    <location>
        <begin position="79"/>
        <end position="107"/>
    </location>
</feature>
<dbReference type="InterPro" id="IPR003834">
    <property type="entry name" value="Cyt_c_assmbl_TM_dom"/>
</dbReference>
<evidence type="ECO:0000256" key="4">
    <source>
        <dbReference type="ARBA" id="ARBA00022989"/>
    </source>
</evidence>
<dbReference type="PANTHER" id="PTHR31272:SF9">
    <property type="entry name" value="BLL1027 PROTEIN"/>
    <property type="match status" value="1"/>
</dbReference>
<dbReference type="Pfam" id="PF02683">
    <property type="entry name" value="DsbD_TM"/>
    <property type="match status" value="1"/>
</dbReference>
<feature type="transmembrane region" description="Helical" evidence="6">
    <location>
        <begin position="119"/>
        <end position="144"/>
    </location>
</feature>
<feature type="domain" description="Cytochrome C biogenesis protein transmembrane" evidence="7">
    <location>
        <begin position="9"/>
        <end position="177"/>
    </location>
</feature>
<feature type="transmembrane region" description="Helical" evidence="6">
    <location>
        <begin position="260"/>
        <end position="285"/>
    </location>
</feature>
<evidence type="ECO:0000313" key="9">
    <source>
        <dbReference type="Proteomes" id="UP000176253"/>
    </source>
</evidence>
<dbReference type="Proteomes" id="UP000176253">
    <property type="component" value="Unassembled WGS sequence"/>
</dbReference>
<keyword evidence="3 6" id="KW-0812">Transmembrane</keyword>
<dbReference type="AlphaFoldDB" id="A0A1F5ZZC9"/>
<feature type="transmembrane region" description="Helical" evidence="6">
    <location>
        <begin position="150"/>
        <end position="175"/>
    </location>
</feature>
<evidence type="ECO:0000256" key="2">
    <source>
        <dbReference type="ARBA" id="ARBA00006143"/>
    </source>
</evidence>
<evidence type="ECO:0000259" key="7">
    <source>
        <dbReference type="Pfam" id="PF02683"/>
    </source>
</evidence>
<evidence type="ECO:0000256" key="1">
    <source>
        <dbReference type="ARBA" id="ARBA00004141"/>
    </source>
</evidence>
<comment type="similarity">
    <text evidence="2">Belongs to the DsbD family.</text>
</comment>
<keyword evidence="4 6" id="KW-1133">Transmembrane helix</keyword>
<comment type="caution">
    <text evidence="8">The sequence shown here is derived from an EMBL/GenBank/DDBJ whole genome shotgun (WGS) entry which is preliminary data.</text>
</comment>